<dbReference type="KEGG" id="dmm:dnm_085580"/>
<gene>
    <name evidence="1" type="ORF">dnm_085580</name>
</gene>
<name>A0A975BWB5_9BACT</name>
<sequence length="62" mass="6959">MATTPQHCPGYEQFKSLKSFTCKCPECGEEKEIFSDEFDKTHKCSKCGKEIDFTQCTLEGGA</sequence>
<evidence type="ECO:0000313" key="2">
    <source>
        <dbReference type="Proteomes" id="UP000663722"/>
    </source>
</evidence>
<dbReference type="RefSeq" id="WP_207679823.1">
    <property type="nucleotide sequence ID" value="NZ_CP061800.1"/>
</dbReference>
<dbReference type="Proteomes" id="UP000663722">
    <property type="component" value="Chromosome"/>
</dbReference>
<organism evidence="1 2">
    <name type="scientific">Desulfonema magnum</name>
    <dbReference type="NCBI Taxonomy" id="45655"/>
    <lineage>
        <taxon>Bacteria</taxon>
        <taxon>Pseudomonadati</taxon>
        <taxon>Thermodesulfobacteriota</taxon>
        <taxon>Desulfobacteria</taxon>
        <taxon>Desulfobacterales</taxon>
        <taxon>Desulfococcaceae</taxon>
        <taxon>Desulfonema</taxon>
    </lineage>
</organism>
<reference evidence="1" key="1">
    <citation type="journal article" date="2021" name="Microb. Physiol.">
        <title>Proteogenomic Insights into the Physiology of Marine, Sulfate-Reducing, Filamentous Desulfonema limicola and Desulfonema magnum.</title>
        <authorList>
            <person name="Schnaars V."/>
            <person name="Wohlbrand L."/>
            <person name="Scheve S."/>
            <person name="Hinrichs C."/>
            <person name="Reinhardt R."/>
            <person name="Rabus R."/>
        </authorList>
    </citation>
    <scope>NUCLEOTIDE SEQUENCE</scope>
    <source>
        <strain evidence="1">4be13</strain>
    </source>
</reference>
<dbReference type="AlphaFoldDB" id="A0A975BWB5"/>
<evidence type="ECO:0000313" key="1">
    <source>
        <dbReference type="EMBL" id="QTA92478.1"/>
    </source>
</evidence>
<protein>
    <recommendedName>
        <fullName evidence="3">Phosphohydrolase</fullName>
    </recommendedName>
</protein>
<accession>A0A975BWB5</accession>
<keyword evidence="2" id="KW-1185">Reference proteome</keyword>
<evidence type="ECO:0008006" key="3">
    <source>
        <dbReference type="Google" id="ProtNLM"/>
    </source>
</evidence>
<proteinExistence type="predicted"/>
<dbReference type="EMBL" id="CP061800">
    <property type="protein sequence ID" value="QTA92478.1"/>
    <property type="molecule type" value="Genomic_DNA"/>
</dbReference>